<sequence>KFPMETTFSKEVQKRLREAIGWETGLVSKTLGEKGKKKRKKKRGTSLMES</sequence>
<reference evidence="2" key="1">
    <citation type="submission" date="2020-07" db="EMBL/GenBank/DDBJ databases">
        <authorList>
            <person name="Nazaruddin N."/>
        </authorList>
    </citation>
    <scope>NUCLEOTIDE SEQUENCE</scope>
</reference>
<keyword evidence="3" id="KW-1185">Reference proteome</keyword>
<dbReference type="AlphaFoldDB" id="A0A6V7GXN3"/>
<proteinExistence type="predicted"/>
<gene>
    <name evidence="2" type="ORF">MHI_LOCUS186283</name>
</gene>
<feature type="non-terminal residue" evidence="2">
    <location>
        <position position="1"/>
    </location>
</feature>
<protein>
    <submittedName>
        <fullName evidence="2">Uncharacterized protein</fullName>
    </submittedName>
</protein>
<feature type="compositionally biased region" description="Basic residues" evidence="1">
    <location>
        <begin position="35"/>
        <end position="44"/>
    </location>
</feature>
<comment type="caution">
    <text evidence="2">The sequence shown here is derived from an EMBL/GenBank/DDBJ whole genome shotgun (WGS) entry which is preliminary data.</text>
</comment>
<evidence type="ECO:0000313" key="2">
    <source>
        <dbReference type="EMBL" id="CAD1470400.1"/>
    </source>
</evidence>
<organism evidence="2 3">
    <name type="scientific">Heterotrigona itama</name>
    <dbReference type="NCBI Taxonomy" id="395501"/>
    <lineage>
        <taxon>Eukaryota</taxon>
        <taxon>Metazoa</taxon>
        <taxon>Ecdysozoa</taxon>
        <taxon>Arthropoda</taxon>
        <taxon>Hexapoda</taxon>
        <taxon>Insecta</taxon>
        <taxon>Pterygota</taxon>
        <taxon>Neoptera</taxon>
        <taxon>Endopterygota</taxon>
        <taxon>Hymenoptera</taxon>
        <taxon>Apocrita</taxon>
        <taxon>Aculeata</taxon>
        <taxon>Apoidea</taxon>
        <taxon>Anthophila</taxon>
        <taxon>Apidae</taxon>
        <taxon>Heterotrigona</taxon>
    </lineage>
</organism>
<accession>A0A6V7GXN3</accession>
<dbReference type="Proteomes" id="UP000752696">
    <property type="component" value="Unassembled WGS sequence"/>
</dbReference>
<feature type="region of interest" description="Disordered" evidence="1">
    <location>
        <begin position="30"/>
        <end position="50"/>
    </location>
</feature>
<dbReference type="EMBL" id="CAJDYZ010003727">
    <property type="protein sequence ID" value="CAD1470400.1"/>
    <property type="molecule type" value="Genomic_DNA"/>
</dbReference>
<evidence type="ECO:0000313" key="3">
    <source>
        <dbReference type="Proteomes" id="UP000752696"/>
    </source>
</evidence>
<name>A0A6V7GXN3_9HYME</name>
<evidence type="ECO:0000256" key="1">
    <source>
        <dbReference type="SAM" id="MobiDB-lite"/>
    </source>
</evidence>